<sequence>MNQSALRECLSVDNAMEWLLGNSVITHAWIAALITSYGRLPSLMMSTLSFRKVAEVLRSLRPTW</sequence>
<organism evidence="4">
    <name type="scientific">Onchocerca flexuosa</name>
    <dbReference type="NCBI Taxonomy" id="387005"/>
    <lineage>
        <taxon>Eukaryota</taxon>
        <taxon>Metazoa</taxon>
        <taxon>Ecdysozoa</taxon>
        <taxon>Nematoda</taxon>
        <taxon>Chromadorea</taxon>
        <taxon>Rhabditida</taxon>
        <taxon>Spirurina</taxon>
        <taxon>Spiruromorpha</taxon>
        <taxon>Filarioidea</taxon>
        <taxon>Onchocercidae</taxon>
        <taxon>Onchocerca</taxon>
    </lineage>
</organism>
<keyword evidence="3" id="KW-1185">Reference proteome</keyword>
<evidence type="ECO:0000256" key="1">
    <source>
        <dbReference type="SAM" id="Phobius"/>
    </source>
</evidence>
<name>A0A183H815_9BILA</name>
<evidence type="ECO:0000313" key="3">
    <source>
        <dbReference type="Proteomes" id="UP000267606"/>
    </source>
</evidence>
<keyword evidence="1" id="KW-0472">Membrane</keyword>
<proteinExistence type="predicted"/>
<dbReference type="Proteomes" id="UP000267606">
    <property type="component" value="Unassembled WGS sequence"/>
</dbReference>
<accession>A0A183H815</accession>
<dbReference type="EMBL" id="UZAJ01002493">
    <property type="protein sequence ID" value="VDO37203.1"/>
    <property type="molecule type" value="Genomic_DNA"/>
</dbReference>
<dbReference type="AlphaFoldDB" id="A0A183H815"/>
<evidence type="ECO:0000313" key="2">
    <source>
        <dbReference type="EMBL" id="VDO37203.1"/>
    </source>
</evidence>
<keyword evidence="1" id="KW-0812">Transmembrane</keyword>
<keyword evidence="1" id="KW-1133">Transmembrane helix</keyword>
<gene>
    <name evidence="2" type="ORF">OFLC_LOCUS3626</name>
</gene>
<evidence type="ECO:0000313" key="4">
    <source>
        <dbReference type="WBParaSite" id="OFLC_0000362601-mRNA-1"/>
    </source>
</evidence>
<protein>
    <submittedName>
        <fullName evidence="2 4">Uncharacterized protein</fullName>
    </submittedName>
</protein>
<feature type="transmembrane region" description="Helical" evidence="1">
    <location>
        <begin position="20"/>
        <end position="40"/>
    </location>
</feature>
<dbReference type="WBParaSite" id="OFLC_0000362601-mRNA-1">
    <property type="protein sequence ID" value="OFLC_0000362601-mRNA-1"/>
    <property type="gene ID" value="OFLC_0000362601"/>
</dbReference>
<reference evidence="2 3" key="2">
    <citation type="submission" date="2018-11" db="EMBL/GenBank/DDBJ databases">
        <authorList>
            <consortium name="Pathogen Informatics"/>
        </authorList>
    </citation>
    <scope>NUCLEOTIDE SEQUENCE [LARGE SCALE GENOMIC DNA]</scope>
</reference>
<reference evidence="4" key="1">
    <citation type="submission" date="2016-06" db="UniProtKB">
        <authorList>
            <consortium name="WormBaseParasite"/>
        </authorList>
    </citation>
    <scope>IDENTIFICATION</scope>
</reference>